<dbReference type="InterPro" id="IPR050303">
    <property type="entry name" value="GatZ_KbaZ_carbometab"/>
</dbReference>
<dbReference type="CDD" id="cd05008">
    <property type="entry name" value="SIS_GlmS_GlmD_1"/>
    <property type="match status" value="1"/>
</dbReference>
<dbReference type="PROSITE" id="PS51464">
    <property type="entry name" value="SIS"/>
    <property type="match status" value="2"/>
</dbReference>
<dbReference type="OrthoDB" id="9810372at2"/>
<dbReference type="SUPFAM" id="SSF53697">
    <property type="entry name" value="SIS domain"/>
    <property type="match status" value="1"/>
</dbReference>
<dbReference type="InterPro" id="IPR001347">
    <property type="entry name" value="SIS_dom"/>
</dbReference>
<evidence type="ECO:0000259" key="2">
    <source>
        <dbReference type="PROSITE" id="PS51464"/>
    </source>
</evidence>
<comment type="caution">
    <text evidence="3">The sequence shown here is derived from an EMBL/GenBank/DDBJ whole genome shotgun (WGS) entry which is preliminary data.</text>
</comment>
<dbReference type="AlphaFoldDB" id="A0A4Q6XLF6"/>
<name>A0A4Q6XLF6_9SPHN</name>
<dbReference type="EMBL" id="SGIS01000043">
    <property type="protein sequence ID" value="RZF60950.1"/>
    <property type="molecule type" value="Genomic_DNA"/>
</dbReference>
<dbReference type="GO" id="GO:0097367">
    <property type="term" value="F:carbohydrate derivative binding"/>
    <property type="evidence" value="ECO:0007669"/>
    <property type="project" value="InterPro"/>
</dbReference>
<feature type="domain" description="SIS" evidence="2">
    <location>
        <begin position="215"/>
        <end position="360"/>
    </location>
</feature>
<dbReference type="PANTHER" id="PTHR32502:SF3">
    <property type="entry name" value="D-GALACTOSAMINE-6-PHOSPHATE DEAMINASE AGAS-RELATED"/>
    <property type="match status" value="1"/>
</dbReference>
<accession>A0A4Q6XLF6</accession>
<keyword evidence="1" id="KW-0677">Repeat</keyword>
<dbReference type="PANTHER" id="PTHR32502">
    <property type="entry name" value="N-ACETYLGALACTOSAMINE PERMEASE II COMPONENT-RELATED"/>
    <property type="match status" value="1"/>
</dbReference>
<sequence length="380" mass="40104">MFDTTVAPDQPAAAAESWTRREILQQPATLRATQALLDASAAEIDAFVRPLLEFPDLRIMLCGAGTSAFIGDCLAPWLSATLGRPVEAVATTDIVSAPHLYLDVARPTLMVSFGRSGNSPESIAAVELADARLASIHHLVITCNAEGALSRRAPASGHVVLLPEATHDRAFAMTSSFSAMMLAALSIFTGRGAMPARVEAIAKAVEAMLARSECEAATLAAADFERVVYLGSGVFQGLAREAALKLLELTDGAIPTAFDSSLGFRHGPKTIVTPRTLVVVFVSNDPLTRLYDLDIIAELRGDGRCGAVIAIAAQEAPGDTLLVESAAGFADADLLFPYIVLPQLYGLHCSLRLNRTPDQPNASGTVNRVVQGVRIHTPAP</sequence>
<dbReference type="Proteomes" id="UP000292085">
    <property type="component" value="Unassembled WGS sequence"/>
</dbReference>
<dbReference type="GO" id="GO:1901135">
    <property type="term" value="P:carbohydrate derivative metabolic process"/>
    <property type="evidence" value="ECO:0007669"/>
    <property type="project" value="InterPro"/>
</dbReference>
<dbReference type="InterPro" id="IPR046348">
    <property type="entry name" value="SIS_dom_sf"/>
</dbReference>
<dbReference type="RefSeq" id="WP_130159931.1">
    <property type="nucleotide sequence ID" value="NZ_SGIS01000043.1"/>
</dbReference>
<evidence type="ECO:0000256" key="1">
    <source>
        <dbReference type="ARBA" id="ARBA00022737"/>
    </source>
</evidence>
<organism evidence="3 4">
    <name type="scientific">Sphingomonas populi</name>
    <dbReference type="NCBI Taxonomy" id="2484750"/>
    <lineage>
        <taxon>Bacteria</taxon>
        <taxon>Pseudomonadati</taxon>
        <taxon>Pseudomonadota</taxon>
        <taxon>Alphaproteobacteria</taxon>
        <taxon>Sphingomonadales</taxon>
        <taxon>Sphingomonadaceae</taxon>
        <taxon>Sphingomonas</taxon>
    </lineage>
</organism>
<gene>
    <name evidence="3" type="ORF">EWE75_20345</name>
</gene>
<evidence type="ECO:0000313" key="4">
    <source>
        <dbReference type="Proteomes" id="UP000292085"/>
    </source>
</evidence>
<dbReference type="Gene3D" id="3.40.50.10490">
    <property type="entry name" value="Glucose-6-phosphate isomerase like protein, domain 1"/>
    <property type="match status" value="2"/>
</dbReference>
<feature type="domain" description="SIS" evidence="2">
    <location>
        <begin position="48"/>
        <end position="199"/>
    </location>
</feature>
<dbReference type="GO" id="GO:0009401">
    <property type="term" value="P:phosphoenolpyruvate-dependent sugar phosphotransferase system"/>
    <property type="evidence" value="ECO:0007669"/>
    <property type="project" value="TreeGrafter"/>
</dbReference>
<protein>
    <submittedName>
        <fullName evidence="3">SIS domain-containing protein</fullName>
    </submittedName>
</protein>
<proteinExistence type="predicted"/>
<dbReference type="Pfam" id="PF01380">
    <property type="entry name" value="SIS"/>
    <property type="match status" value="1"/>
</dbReference>
<keyword evidence="4" id="KW-1185">Reference proteome</keyword>
<dbReference type="InterPro" id="IPR035466">
    <property type="entry name" value="GlmS/AgaS_SIS"/>
</dbReference>
<dbReference type="GO" id="GO:0005886">
    <property type="term" value="C:plasma membrane"/>
    <property type="evidence" value="ECO:0007669"/>
    <property type="project" value="TreeGrafter"/>
</dbReference>
<reference evidence="3 4" key="1">
    <citation type="submission" date="2019-02" db="EMBL/GenBank/DDBJ databases">
        <authorList>
            <person name="Li Y."/>
        </authorList>
    </citation>
    <scope>NUCLEOTIDE SEQUENCE [LARGE SCALE GENOMIC DNA]</scope>
    <source>
        <strain evidence="3 4">3-7</strain>
    </source>
</reference>
<evidence type="ECO:0000313" key="3">
    <source>
        <dbReference type="EMBL" id="RZF60950.1"/>
    </source>
</evidence>